<accession>A0A0A9H845</accession>
<reference evidence="1" key="2">
    <citation type="journal article" date="2015" name="Data Brief">
        <title>Shoot transcriptome of the giant reed, Arundo donax.</title>
        <authorList>
            <person name="Barrero R.A."/>
            <person name="Guerrero F.D."/>
            <person name="Moolhuijzen P."/>
            <person name="Goolsby J.A."/>
            <person name="Tidwell J."/>
            <person name="Bellgard S.E."/>
            <person name="Bellgard M.I."/>
        </authorList>
    </citation>
    <scope>NUCLEOTIDE SEQUENCE</scope>
    <source>
        <tissue evidence="1">Shoot tissue taken approximately 20 cm above the soil surface</tissue>
    </source>
</reference>
<organism evidence="1">
    <name type="scientific">Arundo donax</name>
    <name type="common">Giant reed</name>
    <name type="synonym">Donax arundinaceus</name>
    <dbReference type="NCBI Taxonomy" id="35708"/>
    <lineage>
        <taxon>Eukaryota</taxon>
        <taxon>Viridiplantae</taxon>
        <taxon>Streptophyta</taxon>
        <taxon>Embryophyta</taxon>
        <taxon>Tracheophyta</taxon>
        <taxon>Spermatophyta</taxon>
        <taxon>Magnoliopsida</taxon>
        <taxon>Liliopsida</taxon>
        <taxon>Poales</taxon>
        <taxon>Poaceae</taxon>
        <taxon>PACMAD clade</taxon>
        <taxon>Arundinoideae</taxon>
        <taxon>Arundineae</taxon>
        <taxon>Arundo</taxon>
    </lineage>
</organism>
<reference evidence="1" key="1">
    <citation type="submission" date="2014-09" db="EMBL/GenBank/DDBJ databases">
        <authorList>
            <person name="Magalhaes I.L.F."/>
            <person name="Oliveira U."/>
            <person name="Santos F.R."/>
            <person name="Vidigal T.H.D.A."/>
            <person name="Brescovit A.D."/>
            <person name="Santos A.J."/>
        </authorList>
    </citation>
    <scope>NUCLEOTIDE SEQUENCE</scope>
    <source>
        <tissue evidence="1">Shoot tissue taken approximately 20 cm above the soil surface</tissue>
    </source>
</reference>
<name>A0A0A9H845_ARUDO</name>
<dbReference type="EMBL" id="GBRH01164521">
    <property type="protein sequence ID" value="JAE33375.1"/>
    <property type="molecule type" value="Transcribed_RNA"/>
</dbReference>
<proteinExistence type="predicted"/>
<sequence>MLFISISKFHIQCFFLLEYTGELHIFVLREREREREKRFHTTSPPHVEHNP</sequence>
<protein>
    <submittedName>
        <fullName evidence="1">Uncharacterized protein</fullName>
    </submittedName>
</protein>
<evidence type="ECO:0000313" key="1">
    <source>
        <dbReference type="EMBL" id="JAE33375.1"/>
    </source>
</evidence>
<dbReference type="AlphaFoldDB" id="A0A0A9H845"/>